<gene>
    <name evidence="1" type="ORF">PFLUV_G00259690</name>
</gene>
<name>A0A6A5E2Q9_PERFL</name>
<accession>A0A6A5E2Q9</accession>
<organism evidence="1 2">
    <name type="scientific">Perca fluviatilis</name>
    <name type="common">European perch</name>
    <dbReference type="NCBI Taxonomy" id="8168"/>
    <lineage>
        <taxon>Eukaryota</taxon>
        <taxon>Metazoa</taxon>
        <taxon>Chordata</taxon>
        <taxon>Craniata</taxon>
        <taxon>Vertebrata</taxon>
        <taxon>Euteleostomi</taxon>
        <taxon>Actinopterygii</taxon>
        <taxon>Neopterygii</taxon>
        <taxon>Teleostei</taxon>
        <taxon>Neoteleostei</taxon>
        <taxon>Acanthomorphata</taxon>
        <taxon>Eupercaria</taxon>
        <taxon>Perciformes</taxon>
        <taxon>Percoidei</taxon>
        <taxon>Percidae</taxon>
        <taxon>Percinae</taxon>
        <taxon>Perca</taxon>
    </lineage>
</organism>
<dbReference type="Proteomes" id="UP000465112">
    <property type="component" value="Chromosome 22"/>
</dbReference>
<reference evidence="1 2" key="1">
    <citation type="submission" date="2019-06" db="EMBL/GenBank/DDBJ databases">
        <title>A chromosome-scale genome assembly of the European perch, Perca fluviatilis.</title>
        <authorList>
            <person name="Roques C."/>
            <person name="Zahm M."/>
            <person name="Cabau C."/>
            <person name="Klopp C."/>
            <person name="Bouchez O."/>
            <person name="Donnadieu C."/>
            <person name="Kuhl H."/>
            <person name="Gislard M."/>
            <person name="Guendouz S."/>
            <person name="Journot L."/>
            <person name="Haffray P."/>
            <person name="Bestin A."/>
            <person name="Morvezen R."/>
            <person name="Feron R."/>
            <person name="Wen M."/>
            <person name="Jouanno E."/>
            <person name="Herpin A."/>
            <person name="Schartl M."/>
            <person name="Postlethwait J."/>
            <person name="Schaerlinger B."/>
            <person name="Chardard D."/>
            <person name="Lecocq T."/>
            <person name="Poncet C."/>
            <person name="Jaffrelo L."/>
            <person name="Lampietro C."/>
            <person name="Guiguen Y."/>
        </authorList>
    </citation>
    <scope>NUCLEOTIDE SEQUENCE [LARGE SCALE GENOMIC DNA]</scope>
    <source>
        <tissue evidence="1">Blood</tissue>
    </source>
</reference>
<protein>
    <submittedName>
        <fullName evidence="1">Uncharacterized protein</fullName>
    </submittedName>
</protein>
<comment type="caution">
    <text evidence="1">The sequence shown here is derived from an EMBL/GenBank/DDBJ whole genome shotgun (WGS) entry which is preliminary data.</text>
</comment>
<keyword evidence="2" id="KW-1185">Reference proteome</keyword>
<evidence type="ECO:0000313" key="2">
    <source>
        <dbReference type="Proteomes" id="UP000465112"/>
    </source>
</evidence>
<dbReference type="AlphaFoldDB" id="A0A6A5E2Q9"/>
<dbReference type="EMBL" id="VHII01000022">
    <property type="protein sequence ID" value="KAF1373355.1"/>
    <property type="molecule type" value="Genomic_DNA"/>
</dbReference>
<proteinExistence type="predicted"/>
<sequence>MAGAPAAEDQVVVAAEAAPGGAPAAEDLAAEQGATVVVLPSPESRLSRASLGERRDNLRADFFVRDFSERRKRRRG</sequence>
<evidence type="ECO:0000313" key="1">
    <source>
        <dbReference type="EMBL" id="KAF1373355.1"/>
    </source>
</evidence>